<evidence type="ECO:0000313" key="2">
    <source>
        <dbReference type="EMBL" id="QHN33624.1"/>
    </source>
</evidence>
<keyword evidence="1" id="KW-0812">Transmembrane</keyword>
<sequence length="459" mass="51257">MRTGEMWVLATVTALLVVVGLLALACWRSNRVRRRFYRYYSPALSTAAISILGAATIALVSLVLEDWFPAPEESDKAGRTWVWEAQPVTNGMRVVVAVAMLMLLIVAITARSRREHGTGTLYHVRLLPEGVRDFHREAVRRAEADHMDYRRATEAFDIAKGERIIDVRRQVERISVELERAANDDRSDSGSRYAPNILAPASVGLGYGWSPERGAVLVDMNRREGRLELHDFEFPLERKPRWRYLLRAKWEKILHGDSTTYNPCTPGRMADPRENMGVHLEIVKEFGPGRRLPPDSVKIAHLCINVSDQVRNVKQELGSQVTQVVGFGRNGQLAPAKVVEDGQVMFAHIDPGGGRPLVADSGAGISLQRVCEESALHIRRIISEYPEAAIVLQIQAPKTVTFGIGWYLANAPLSSTHSAARYPWQRLVPVAFAENRLVPMRVRWDQVDPAGVSGLELSP</sequence>
<feature type="transmembrane region" description="Helical" evidence="1">
    <location>
        <begin position="91"/>
        <end position="110"/>
    </location>
</feature>
<gene>
    <name evidence="2" type="ORF">GII31_00580</name>
</gene>
<organism evidence="2 3">
    <name type="scientific">Gordonia pseudamarae</name>
    <dbReference type="NCBI Taxonomy" id="2831662"/>
    <lineage>
        <taxon>Bacteria</taxon>
        <taxon>Bacillati</taxon>
        <taxon>Actinomycetota</taxon>
        <taxon>Actinomycetes</taxon>
        <taxon>Mycobacteriales</taxon>
        <taxon>Gordoniaceae</taxon>
        <taxon>Gordonia</taxon>
    </lineage>
</organism>
<reference evidence="2" key="1">
    <citation type="journal article" date="2021" name="Nat. Microbiol.">
        <title>Cocultivation of an ultrasmall environmental parasitic bacterium with lytic ability against bacteria associated with wastewater foams.</title>
        <authorList>
            <person name="Batinovic S."/>
            <person name="Rose J.J.A."/>
            <person name="Ratcliffe J."/>
            <person name="Seviour R.J."/>
            <person name="Petrovski S."/>
        </authorList>
    </citation>
    <scope>NUCLEOTIDE SEQUENCE</scope>
    <source>
        <strain evidence="2">CON9</strain>
    </source>
</reference>
<dbReference type="Proteomes" id="UP001059836">
    <property type="component" value="Chromosome"/>
</dbReference>
<accession>A0ABX6ICG3</accession>
<dbReference type="PROSITE" id="PS51257">
    <property type="entry name" value="PROKAR_LIPOPROTEIN"/>
    <property type="match status" value="1"/>
</dbReference>
<evidence type="ECO:0000256" key="1">
    <source>
        <dbReference type="SAM" id="Phobius"/>
    </source>
</evidence>
<dbReference type="RefSeq" id="WP_213245831.1">
    <property type="nucleotide sequence ID" value="NZ_CP045806.1"/>
</dbReference>
<proteinExistence type="predicted"/>
<keyword evidence="1" id="KW-1133">Transmembrane helix</keyword>
<feature type="transmembrane region" description="Helical" evidence="1">
    <location>
        <begin position="39"/>
        <end position="64"/>
    </location>
</feature>
<keyword evidence="3" id="KW-1185">Reference proteome</keyword>
<dbReference type="EMBL" id="CP045809">
    <property type="protein sequence ID" value="QHN33624.1"/>
    <property type="molecule type" value="Genomic_DNA"/>
</dbReference>
<keyword evidence="1" id="KW-0472">Membrane</keyword>
<evidence type="ECO:0000313" key="3">
    <source>
        <dbReference type="Proteomes" id="UP001059836"/>
    </source>
</evidence>
<name>A0ABX6ICG3_9ACTN</name>
<protein>
    <submittedName>
        <fullName evidence="2">Uncharacterized protein</fullName>
    </submittedName>
</protein>
<feature type="transmembrane region" description="Helical" evidence="1">
    <location>
        <begin position="6"/>
        <end position="27"/>
    </location>
</feature>